<comment type="caution">
    <text evidence="5">The sequence shown here is derived from an EMBL/GenBank/DDBJ whole genome shotgun (WGS) entry which is preliminary data.</text>
</comment>
<evidence type="ECO:0000256" key="4">
    <source>
        <dbReference type="SAM" id="MobiDB-lite"/>
    </source>
</evidence>
<organism evidence="5 6">
    <name type="scientific">Candidatus Terraquivivens tikiterensis</name>
    <dbReference type="NCBI Taxonomy" id="1980982"/>
    <lineage>
        <taxon>Archaea</taxon>
        <taxon>Nitrososphaerota</taxon>
        <taxon>Candidatus Wolframiiraptoraceae</taxon>
        <taxon>Candidatus Terraquivivens</taxon>
    </lineage>
</organism>
<reference evidence="5 6" key="1">
    <citation type="submission" date="2017-04" db="EMBL/GenBank/DDBJ databases">
        <title>Draft Aigarchaeota genome from a New Zealand hot spring.</title>
        <authorList>
            <person name="Reysenbach A.-L."/>
            <person name="Donaho J.A."/>
            <person name="Gerhart J."/>
            <person name="Kelley J.F."/>
            <person name="Kouba K."/>
            <person name="Podar M."/>
            <person name="Stott M."/>
        </authorList>
    </citation>
    <scope>NUCLEOTIDE SEQUENCE [LARGE SCALE GENOMIC DNA]</scope>
    <source>
        <strain evidence="5">NZ13_MG1</strain>
    </source>
</reference>
<protein>
    <recommendedName>
        <fullName evidence="7">30S ribosomal protein S25e</fullName>
    </recommendedName>
</protein>
<dbReference type="Pfam" id="PF03297">
    <property type="entry name" value="Ribosomal_S25"/>
    <property type="match status" value="1"/>
</dbReference>
<proteinExistence type="inferred from homology"/>
<accession>A0A2R7Y8E3</accession>
<feature type="region of interest" description="Disordered" evidence="4">
    <location>
        <begin position="101"/>
        <end position="128"/>
    </location>
</feature>
<evidence type="ECO:0000313" key="6">
    <source>
        <dbReference type="Proteomes" id="UP000244066"/>
    </source>
</evidence>
<feature type="compositionally biased region" description="Low complexity" evidence="4">
    <location>
        <begin position="101"/>
        <end position="119"/>
    </location>
</feature>
<dbReference type="GO" id="GO:1990904">
    <property type="term" value="C:ribonucleoprotein complex"/>
    <property type="evidence" value="ECO:0007669"/>
    <property type="project" value="UniProtKB-KW"/>
</dbReference>
<dbReference type="GO" id="GO:0005840">
    <property type="term" value="C:ribosome"/>
    <property type="evidence" value="ECO:0007669"/>
    <property type="project" value="UniProtKB-KW"/>
</dbReference>
<keyword evidence="2" id="KW-0689">Ribosomal protein</keyword>
<sequence length="128" mass="14107">MGGPKKPTLSQAEKRQMKQQSQKAEKKESVQEKYAGSIDLPDERDVVNYIRSMKYATPYLLSEKYGIRLSVAKSLLNSLASKGLIVPIVGDNRLRIFAPVQAAEPTKTPEAAKAPGPAEAKPKQKKKK</sequence>
<evidence type="ECO:0000256" key="2">
    <source>
        <dbReference type="ARBA" id="ARBA00022980"/>
    </source>
</evidence>
<name>A0A2R7Y8E3_9ARCH</name>
<keyword evidence="3" id="KW-0687">Ribonucleoprotein</keyword>
<evidence type="ECO:0000256" key="1">
    <source>
        <dbReference type="ARBA" id="ARBA00009106"/>
    </source>
</evidence>
<dbReference type="Gene3D" id="3.30.63.20">
    <property type="match status" value="1"/>
</dbReference>
<evidence type="ECO:0008006" key="7">
    <source>
        <dbReference type="Google" id="ProtNLM"/>
    </source>
</evidence>
<dbReference type="EMBL" id="NDWU01000004">
    <property type="protein sequence ID" value="PUA33793.1"/>
    <property type="molecule type" value="Genomic_DNA"/>
</dbReference>
<comment type="similarity">
    <text evidence="1">Belongs to the eukaryotic ribosomal protein eS25 family.</text>
</comment>
<dbReference type="Proteomes" id="UP000244066">
    <property type="component" value="Unassembled WGS sequence"/>
</dbReference>
<dbReference type="InterPro" id="IPR004977">
    <property type="entry name" value="Ribosomal_eS25"/>
</dbReference>
<feature type="region of interest" description="Disordered" evidence="4">
    <location>
        <begin position="1"/>
        <end position="37"/>
    </location>
</feature>
<evidence type="ECO:0000313" key="5">
    <source>
        <dbReference type="EMBL" id="PUA33793.1"/>
    </source>
</evidence>
<dbReference type="AlphaFoldDB" id="A0A2R7Y8E3"/>
<evidence type="ECO:0000256" key="3">
    <source>
        <dbReference type="ARBA" id="ARBA00023274"/>
    </source>
</evidence>
<gene>
    <name evidence="5" type="ORF">B9J98_02315</name>
</gene>